<feature type="compositionally biased region" description="Gly residues" evidence="1">
    <location>
        <begin position="46"/>
        <end position="60"/>
    </location>
</feature>
<dbReference type="Pfam" id="PF00092">
    <property type="entry name" value="VWA"/>
    <property type="match status" value="1"/>
</dbReference>
<dbReference type="EMBL" id="CP089984">
    <property type="protein sequence ID" value="WXB20136.1"/>
    <property type="molecule type" value="Genomic_DNA"/>
</dbReference>
<dbReference type="InterPro" id="IPR036465">
    <property type="entry name" value="vWFA_dom_sf"/>
</dbReference>
<dbReference type="InterPro" id="IPR002035">
    <property type="entry name" value="VWF_A"/>
</dbReference>
<reference evidence="3 4" key="1">
    <citation type="submission" date="2021-12" db="EMBL/GenBank/DDBJ databases">
        <title>Discovery of the Pendulisporaceae a myxobacterial family with distinct sporulation behavior and unique specialized metabolism.</title>
        <authorList>
            <person name="Garcia R."/>
            <person name="Popoff A."/>
            <person name="Bader C.D."/>
            <person name="Loehr J."/>
            <person name="Walesch S."/>
            <person name="Walt C."/>
            <person name="Boldt J."/>
            <person name="Bunk B."/>
            <person name="Haeckl F.J.F.P.J."/>
            <person name="Gunesch A.P."/>
            <person name="Birkelbach J."/>
            <person name="Nuebel U."/>
            <person name="Pietschmann T."/>
            <person name="Bach T."/>
            <person name="Mueller R."/>
        </authorList>
    </citation>
    <scope>NUCLEOTIDE SEQUENCE [LARGE SCALE GENOMIC DNA]</scope>
    <source>
        <strain evidence="3 4">MSr11954</strain>
    </source>
</reference>
<dbReference type="SUPFAM" id="SSF53300">
    <property type="entry name" value="vWA-like"/>
    <property type="match status" value="1"/>
</dbReference>
<proteinExistence type="predicted"/>
<evidence type="ECO:0000313" key="4">
    <source>
        <dbReference type="Proteomes" id="UP001370348"/>
    </source>
</evidence>
<evidence type="ECO:0000313" key="3">
    <source>
        <dbReference type="EMBL" id="WXB20136.1"/>
    </source>
</evidence>
<dbReference type="RefSeq" id="WP_394829741.1">
    <property type="nucleotide sequence ID" value="NZ_CP089984.1"/>
</dbReference>
<gene>
    <name evidence="3" type="ORF">LZC94_23320</name>
</gene>
<feature type="domain" description="VWFA" evidence="2">
    <location>
        <begin position="261"/>
        <end position="364"/>
    </location>
</feature>
<feature type="region of interest" description="Disordered" evidence="1">
    <location>
        <begin position="23"/>
        <end position="80"/>
    </location>
</feature>
<evidence type="ECO:0000256" key="1">
    <source>
        <dbReference type="SAM" id="MobiDB-lite"/>
    </source>
</evidence>
<dbReference type="Gene3D" id="3.40.50.410">
    <property type="entry name" value="von Willebrand factor, type A domain"/>
    <property type="match status" value="1"/>
</dbReference>
<keyword evidence="4" id="KW-1185">Reference proteome</keyword>
<accession>A0ABZ2MCB0</accession>
<protein>
    <submittedName>
        <fullName evidence="3">VWA domain-containing protein</fullName>
    </submittedName>
</protein>
<organism evidence="3 4">
    <name type="scientific">Pendulispora albinea</name>
    <dbReference type="NCBI Taxonomy" id="2741071"/>
    <lineage>
        <taxon>Bacteria</taxon>
        <taxon>Pseudomonadati</taxon>
        <taxon>Myxococcota</taxon>
        <taxon>Myxococcia</taxon>
        <taxon>Myxococcales</taxon>
        <taxon>Sorangiineae</taxon>
        <taxon>Pendulisporaceae</taxon>
        <taxon>Pendulispora</taxon>
    </lineage>
</organism>
<evidence type="ECO:0000259" key="2">
    <source>
        <dbReference type="Pfam" id="PF00092"/>
    </source>
</evidence>
<dbReference type="PROSITE" id="PS51257">
    <property type="entry name" value="PROKAR_LIPOPROTEIN"/>
    <property type="match status" value="1"/>
</dbReference>
<sequence length="474" mass="48338">MAERSEKGKVAVVAMLLAGGVAASCGSSEEGSGSTDPGGDPSTADSGGGGNVIDPGGGGFNSRRDGGGGGDSGGFNACAADSQRGKPVPLSMAMMLDSSGSMWLRTQSGEFKWEVLKKALGSFINDPKSSGIGIGLQYFPRFQNNMPNRCTESAQCGSAGPCVLKACNDARGDHCTADTDCAQGATCSITLGQCHEEGEFKCRTDADCKTSYGDYGTCDPMIASYCAGGQDSCNIPDYSQPEIAFAELPGAAGAVTDSLATHFPNGYTPTSAALKGLENMAQAQMQAHPEHKVVGVFVTDGLPTKCDQSMPNIASIAAGALEAGIKTYVIGVFAQSEEPQAKPNLDLIANAGGTGTAFIVNTDQNASLELLKALSAIRGNALPCEFALPLPSTGVPDYGKVNVQFTGGGGDQRLFPYVANEAACDAAGGWHYDVDPAGGTPAKVQLCPTSCDSIKADAAGTIDILQGCKDAVVK</sequence>
<feature type="compositionally biased region" description="Low complexity" evidence="1">
    <location>
        <begin position="23"/>
        <end position="43"/>
    </location>
</feature>
<name>A0ABZ2MCB0_9BACT</name>
<dbReference type="Proteomes" id="UP001370348">
    <property type="component" value="Chromosome"/>
</dbReference>